<evidence type="ECO:0000313" key="4">
    <source>
        <dbReference type="Proteomes" id="UP001165080"/>
    </source>
</evidence>
<dbReference type="SUPFAM" id="SSF46934">
    <property type="entry name" value="UBA-like"/>
    <property type="match status" value="1"/>
</dbReference>
<dbReference type="InterPro" id="IPR015940">
    <property type="entry name" value="UBA"/>
</dbReference>
<evidence type="ECO:0000259" key="2">
    <source>
        <dbReference type="PROSITE" id="PS50030"/>
    </source>
</evidence>
<feature type="region of interest" description="Disordered" evidence="1">
    <location>
        <begin position="81"/>
        <end position="114"/>
    </location>
</feature>
<dbReference type="AlphaFoldDB" id="A0A9W6F346"/>
<evidence type="ECO:0000313" key="3">
    <source>
        <dbReference type="EMBL" id="GLC54672.1"/>
    </source>
</evidence>
<proteinExistence type="predicted"/>
<dbReference type="OrthoDB" id="543376at2759"/>
<keyword evidence="4" id="KW-1185">Reference proteome</keyword>
<evidence type="ECO:0000256" key="1">
    <source>
        <dbReference type="SAM" id="MobiDB-lite"/>
    </source>
</evidence>
<comment type="caution">
    <text evidence="3">The sequence shown here is derived from an EMBL/GenBank/DDBJ whole genome shotgun (WGS) entry which is preliminary data.</text>
</comment>
<organism evidence="3 4">
    <name type="scientific">Pleodorina starrii</name>
    <dbReference type="NCBI Taxonomy" id="330485"/>
    <lineage>
        <taxon>Eukaryota</taxon>
        <taxon>Viridiplantae</taxon>
        <taxon>Chlorophyta</taxon>
        <taxon>core chlorophytes</taxon>
        <taxon>Chlorophyceae</taxon>
        <taxon>CS clade</taxon>
        <taxon>Chlamydomonadales</taxon>
        <taxon>Volvocaceae</taxon>
        <taxon>Pleodorina</taxon>
    </lineage>
</organism>
<dbReference type="EMBL" id="BRXU01000011">
    <property type="protein sequence ID" value="GLC54672.1"/>
    <property type="molecule type" value="Genomic_DNA"/>
</dbReference>
<protein>
    <recommendedName>
        <fullName evidence="2">UBA domain-containing protein</fullName>
    </recommendedName>
</protein>
<accession>A0A9W6F346</accession>
<dbReference type="Gene3D" id="1.10.8.10">
    <property type="entry name" value="DNA helicase RuvA subunit, C-terminal domain"/>
    <property type="match status" value="1"/>
</dbReference>
<name>A0A9W6F346_9CHLO</name>
<dbReference type="InterPro" id="IPR009060">
    <property type="entry name" value="UBA-like_sf"/>
</dbReference>
<feature type="region of interest" description="Disordered" evidence="1">
    <location>
        <begin position="1"/>
        <end position="44"/>
    </location>
</feature>
<feature type="compositionally biased region" description="Pro residues" evidence="1">
    <location>
        <begin position="29"/>
        <end position="38"/>
    </location>
</feature>
<reference evidence="3 4" key="1">
    <citation type="journal article" date="2023" name="Commun. Biol.">
        <title>Reorganization of the ancestral sex-determining regions during the evolution of trioecy in Pleodorina starrii.</title>
        <authorList>
            <person name="Takahashi K."/>
            <person name="Suzuki S."/>
            <person name="Kawai-Toyooka H."/>
            <person name="Yamamoto K."/>
            <person name="Hamaji T."/>
            <person name="Ootsuki R."/>
            <person name="Yamaguchi H."/>
            <person name="Kawachi M."/>
            <person name="Higashiyama T."/>
            <person name="Nozaki H."/>
        </authorList>
    </citation>
    <scope>NUCLEOTIDE SEQUENCE [LARGE SCALE GENOMIC DNA]</scope>
    <source>
        <strain evidence="3 4">NIES-4479</strain>
    </source>
</reference>
<gene>
    <name evidence="3" type="primary">PLEST010642</name>
    <name evidence="3" type="ORF">PLESTB_000894000</name>
</gene>
<sequence length="209" mass="20914">MYAYPQRPGSVAPTPSSAFGQPQQQQPVYVPPPPPLSAPVPGLVNAASGSITTLRLTFSDDIRIEPPVAVSAALLPSASGSQAPACPDLSRERQLVETAPGQGESASGSSSSSSPDVDAYLAGLQAGALLREAAIQQLVAKGMSQAAAVLGVMYGRAAGRGGAEKAAEFAAGLEQLTTMGFSLPLAAGALAKHKGDLEAATESCLATAS</sequence>
<feature type="domain" description="UBA" evidence="2">
    <location>
        <begin position="164"/>
        <end position="207"/>
    </location>
</feature>
<feature type="compositionally biased region" description="Low complexity" evidence="1">
    <location>
        <begin position="105"/>
        <end position="114"/>
    </location>
</feature>
<dbReference type="PROSITE" id="PS50030">
    <property type="entry name" value="UBA"/>
    <property type="match status" value="1"/>
</dbReference>
<dbReference type="Proteomes" id="UP001165080">
    <property type="component" value="Unassembled WGS sequence"/>
</dbReference>